<dbReference type="Pfam" id="PF02771">
    <property type="entry name" value="Acyl-CoA_dh_N"/>
    <property type="match status" value="1"/>
</dbReference>
<dbReference type="InterPro" id="IPR009075">
    <property type="entry name" value="AcylCo_DH/oxidase_C"/>
</dbReference>
<evidence type="ECO:0000313" key="8">
    <source>
        <dbReference type="EMBL" id="GAA4955646.1"/>
    </source>
</evidence>
<dbReference type="InterPro" id="IPR037069">
    <property type="entry name" value="AcylCoA_DH/ox_N_sf"/>
</dbReference>
<dbReference type="InterPro" id="IPR036250">
    <property type="entry name" value="AcylCo_DH-like_C"/>
</dbReference>
<dbReference type="InterPro" id="IPR013786">
    <property type="entry name" value="AcylCoA_DH/ox_N"/>
</dbReference>
<dbReference type="InterPro" id="IPR046373">
    <property type="entry name" value="Acyl-CoA_Oxase/DH_mid-dom_sf"/>
</dbReference>
<reference evidence="9" key="1">
    <citation type="journal article" date="2019" name="Int. J. Syst. Evol. Microbiol.">
        <title>The Global Catalogue of Microorganisms (GCM) 10K type strain sequencing project: providing services to taxonomists for standard genome sequencing and annotation.</title>
        <authorList>
            <consortium name="The Broad Institute Genomics Platform"/>
            <consortium name="The Broad Institute Genome Sequencing Center for Infectious Disease"/>
            <person name="Wu L."/>
            <person name="Ma J."/>
        </authorList>
    </citation>
    <scope>NUCLEOTIDE SEQUENCE [LARGE SCALE GENOMIC DNA]</scope>
    <source>
        <strain evidence="9">JCM 17986</strain>
    </source>
</reference>
<evidence type="ECO:0000256" key="1">
    <source>
        <dbReference type="ARBA" id="ARBA00001974"/>
    </source>
</evidence>
<evidence type="ECO:0000259" key="7">
    <source>
        <dbReference type="Pfam" id="PF02771"/>
    </source>
</evidence>
<gene>
    <name evidence="8" type="ORF">GCM10023205_16980</name>
</gene>
<dbReference type="PANTHER" id="PTHR43884:SF20">
    <property type="entry name" value="ACYL-COA DEHYDROGENASE FADE28"/>
    <property type="match status" value="1"/>
</dbReference>
<dbReference type="Proteomes" id="UP001500466">
    <property type="component" value="Unassembled WGS sequence"/>
</dbReference>
<accession>A0ABP9GXT0</accession>
<protein>
    <submittedName>
        <fullName evidence="8">Acyl-CoA dehydrogenase family protein</fullName>
    </submittedName>
</protein>
<keyword evidence="3" id="KW-0285">Flavoprotein</keyword>
<dbReference type="RefSeq" id="WP_345674703.1">
    <property type="nucleotide sequence ID" value="NZ_BAABHS010000005.1"/>
</dbReference>
<feature type="domain" description="Acyl-CoA dehydrogenase/oxidase C-terminal" evidence="6">
    <location>
        <begin position="235"/>
        <end position="375"/>
    </location>
</feature>
<evidence type="ECO:0000259" key="6">
    <source>
        <dbReference type="Pfam" id="PF00441"/>
    </source>
</evidence>
<dbReference type="Gene3D" id="1.10.540.10">
    <property type="entry name" value="Acyl-CoA dehydrogenase/oxidase, N-terminal domain"/>
    <property type="match status" value="1"/>
</dbReference>
<dbReference type="SUPFAM" id="SSF56645">
    <property type="entry name" value="Acyl-CoA dehydrogenase NM domain-like"/>
    <property type="match status" value="1"/>
</dbReference>
<dbReference type="Pfam" id="PF00441">
    <property type="entry name" value="Acyl-CoA_dh_1"/>
    <property type="match status" value="1"/>
</dbReference>
<dbReference type="SUPFAM" id="SSF47203">
    <property type="entry name" value="Acyl-CoA dehydrogenase C-terminal domain-like"/>
    <property type="match status" value="1"/>
</dbReference>
<name>A0ABP9GXT0_9ACTN</name>
<dbReference type="PANTHER" id="PTHR43884">
    <property type="entry name" value="ACYL-COA DEHYDROGENASE"/>
    <property type="match status" value="1"/>
</dbReference>
<sequence>MTSPAPEIPSLLYADIEEDLRATLRGLLADRCAWQDVLARVDTGEPYDEALWKAVAEDLGLAGLLVPEAFGGAGATAREAAVALEELGRSVAPIPFLASAILATTALTACGASDARDAALGRLAAGTAVGTLAVPATMWPTADFPLSVTGAPGDGGLLLTGAVTSVLAADRADLLVVPAVVDGAPQLALVDGTAPGLTRTRTTTLDATRPVGTLTLDGVPAVVIADAGTAPAALRAALTAGAALLASEQLGVAERALEEAIGYLRTRHQFGRPIGSYQALRHRAADLWSDIAASRATARYAAAALADGSPDTPVAAALAQSYCADVAVHAAEDCVQLHGGIGFTWEHPAHLYVKRAMSSALLLGTADRHRAALAELVNLPPA</sequence>
<evidence type="ECO:0000313" key="9">
    <source>
        <dbReference type="Proteomes" id="UP001500466"/>
    </source>
</evidence>
<comment type="similarity">
    <text evidence="2">Belongs to the acyl-CoA dehydrogenase family.</text>
</comment>
<keyword evidence="4" id="KW-0274">FAD</keyword>
<comment type="cofactor">
    <cofactor evidence="1">
        <name>FAD</name>
        <dbReference type="ChEBI" id="CHEBI:57692"/>
    </cofactor>
</comment>
<dbReference type="Gene3D" id="2.40.110.10">
    <property type="entry name" value="Butyryl-CoA Dehydrogenase, subunit A, domain 2"/>
    <property type="match status" value="1"/>
</dbReference>
<feature type="domain" description="Acyl-CoA dehydrogenase/oxidase N-terminal" evidence="7">
    <location>
        <begin position="17"/>
        <end position="126"/>
    </location>
</feature>
<evidence type="ECO:0000256" key="5">
    <source>
        <dbReference type="ARBA" id="ARBA00023002"/>
    </source>
</evidence>
<comment type="caution">
    <text evidence="8">The sequence shown here is derived from an EMBL/GenBank/DDBJ whole genome shotgun (WGS) entry which is preliminary data.</text>
</comment>
<dbReference type="Gene3D" id="1.20.140.10">
    <property type="entry name" value="Butyryl-CoA Dehydrogenase, subunit A, domain 3"/>
    <property type="match status" value="1"/>
</dbReference>
<evidence type="ECO:0000256" key="2">
    <source>
        <dbReference type="ARBA" id="ARBA00009347"/>
    </source>
</evidence>
<evidence type="ECO:0000256" key="3">
    <source>
        <dbReference type="ARBA" id="ARBA00022630"/>
    </source>
</evidence>
<evidence type="ECO:0000256" key="4">
    <source>
        <dbReference type="ARBA" id="ARBA00022827"/>
    </source>
</evidence>
<keyword evidence="9" id="KW-1185">Reference proteome</keyword>
<organism evidence="8 9">
    <name type="scientific">Yinghuangia aomiensis</name>
    <dbReference type="NCBI Taxonomy" id="676205"/>
    <lineage>
        <taxon>Bacteria</taxon>
        <taxon>Bacillati</taxon>
        <taxon>Actinomycetota</taxon>
        <taxon>Actinomycetes</taxon>
        <taxon>Kitasatosporales</taxon>
        <taxon>Streptomycetaceae</taxon>
        <taxon>Yinghuangia</taxon>
    </lineage>
</organism>
<dbReference type="EMBL" id="BAABHS010000005">
    <property type="protein sequence ID" value="GAA4955646.1"/>
    <property type="molecule type" value="Genomic_DNA"/>
</dbReference>
<dbReference type="InterPro" id="IPR009100">
    <property type="entry name" value="AcylCoA_DH/oxidase_NM_dom_sf"/>
</dbReference>
<proteinExistence type="inferred from homology"/>
<keyword evidence="5" id="KW-0560">Oxidoreductase</keyword>